<name>A0A9W6GKV9_9FUSO</name>
<protein>
    <submittedName>
        <fullName evidence="2">S-adenosylmethionine-dependent methyltransferase</fullName>
    </submittedName>
</protein>
<keyword evidence="2" id="KW-0489">Methyltransferase</keyword>
<organism evidence="2 3">
    <name type="scientific">Propionigenium maris DSM 9537</name>
    <dbReference type="NCBI Taxonomy" id="1123000"/>
    <lineage>
        <taxon>Bacteria</taxon>
        <taxon>Fusobacteriati</taxon>
        <taxon>Fusobacteriota</taxon>
        <taxon>Fusobacteriia</taxon>
        <taxon>Fusobacteriales</taxon>
        <taxon>Fusobacteriaceae</taxon>
        <taxon>Propionigenium</taxon>
    </lineage>
</organism>
<keyword evidence="2" id="KW-0808">Transferase</keyword>
<dbReference type="RefSeq" id="WP_281834317.1">
    <property type="nucleotide sequence ID" value="NZ_BSDY01000004.1"/>
</dbReference>
<keyword evidence="3" id="KW-1185">Reference proteome</keyword>
<evidence type="ECO:0000313" key="2">
    <source>
        <dbReference type="EMBL" id="GLI55676.1"/>
    </source>
</evidence>
<dbReference type="SUPFAM" id="SSF53335">
    <property type="entry name" value="S-adenosyl-L-methionine-dependent methyltransferases"/>
    <property type="match status" value="1"/>
</dbReference>
<proteinExistence type="predicted"/>
<dbReference type="GO" id="GO:0032259">
    <property type="term" value="P:methylation"/>
    <property type="evidence" value="ECO:0007669"/>
    <property type="project" value="UniProtKB-KW"/>
</dbReference>
<gene>
    <name evidence="2" type="ORF">PM10SUCC1_11900</name>
</gene>
<dbReference type="InterPro" id="IPR013217">
    <property type="entry name" value="Methyltransf_12"/>
</dbReference>
<dbReference type="AlphaFoldDB" id="A0A9W6GKV9"/>
<dbReference type="Pfam" id="PF08242">
    <property type="entry name" value="Methyltransf_12"/>
    <property type="match status" value="1"/>
</dbReference>
<dbReference type="EMBL" id="BSDY01000004">
    <property type="protein sequence ID" value="GLI55676.1"/>
    <property type="molecule type" value="Genomic_DNA"/>
</dbReference>
<reference evidence="2" key="1">
    <citation type="submission" date="2022-12" db="EMBL/GenBank/DDBJ databases">
        <title>Reference genome sequencing for broad-spectrum identification of bacterial and archaeal isolates by mass spectrometry.</title>
        <authorList>
            <person name="Sekiguchi Y."/>
            <person name="Tourlousse D.M."/>
        </authorList>
    </citation>
    <scope>NUCLEOTIDE SEQUENCE</scope>
    <source>
        <strain evidence="2">10succ1</strain>
    </source>
</reference>
<dbReference type="PANTHER" id="PTHR43591:SF105">
    <property type="entry name" value="METHYLTRANSFERASE DOMAIN-CONTAINING PROTEIN-RELATED"/>
    <property type="match status" value="1"/>
</dbReference>
<evidence type="ECO:0000313" key="3">
    <source>
        <dbReference type="Proteomes" id="UP001144471"/>
    </source>
</evidence>
<dbReference type="GO" id="GO:0008168">
    <property type="term" value="F:methyltransferase activity"/>
    <property type="evidence" value="ECO:0007669"/>
    <property type="project" value="UniProtKB-KW"/>
</dbReference>
<sequence length="201" mass="22735">MGTNFDEAAKQWDLDEKKVRRARDVAEGIVKHLPDTKEMRAAEYGCGTGLLGFGLLPEFKGMTFCDTSKGMLEEVGRKIEAGGHTNCRTVLIDPEKAMDTSHKYDCIFNLMVLHHIPDTEEVIREWTESLTQGGYLCIADLITEDGSFHKGNFDGHLGFDPEMLGEIFEKNNLVVESITTPHTIIREDREYPLFLLIGRKR</sequence>
<accession>A0A9W6GKV9</accession>
<feature type="domain" description="Methyltransferase type 12" evidence="1">
    <location>
        <begin position="43"/>
        <end position="136"/>
    </location>
</feature>
<dbReference type="InterPro" id="IPR029063">
    <property type="entry name" value="SAM-dependent_MTases_sf"/>
</dbReference>
<comment type="caution">
    <text evidence="2">The sequence shown here is derived from an EMBL/GenBank/DDBJ whole genome shotgun (WGS) entry which is preliminary data.</text>
</comment>
<dbReference type="Gene3D" id="3.40.50.150">
    <property type="entry name" value="Vaccinia Virus protein VP39"/>
    <property type="match status" value="1"/>
</dbReference>
<dbReference type="Proteomes" id="UP001144471">
    <property type="component" value="Unassembled WGS sequence"/>
</dbReference>
<evidence type="ECO:0000259" key="1">
    <source>
        <dbReference type="Pfam" id="PF08242"/>
    </source>
</evidence>
<dbReference type="PANTHER" id="PTHR43591">
    <property type="entry name" value="METHYLTRANSFERASE"/>
    <property type="match status" value="1"/>
</dbReference>